<keyword evidence="1" id="KW-1133">Transmembrane helix</keyword>
<evidence type="ECO:0000313" key="3">
    <source>
        <dbReference type="Proteomes" id="UP001596160"/>
    </source>
</evidence>
<dbReference type="RefSeq" id="WP_344485878.1">
    <property type="nucleotide sequence ID" value="NZ_BAAASB010000032.1"/>
</dbReference>
<dbReference type="Proteomes" id="UP001596160">
    <property type="component" value="Unassembled WGS sequence"/>
</dbReference>
<proteinExistence type="predicted"/>
<sequence length="197" mass="21664">MRFIEKISLQVTAPVARTSVPRNWVFVTAAIWVLVAFYLAQAFLPKNIVRLPAQDAVHDAALVVAPQGWAFFTRSARSSEYVPFGFSNGAWNDLRLAPHARASNAFGLDRASRSQGIENALLLHEKGLVWQPCGNATSAAECLKKTPVTSQLKNRSPSPSICGRSAMVEMKPVPWAWRDLLPGTHTPVRAAVWDVEC</sequence>
<keyword evidence="1" id="KW-0472">Membrane</keyword>
<reference evidence="3" key="1">
    <citation type="journal article" date="2019" name="Int. J. Syst. Evol. Microbiol.">
        <title>The Global Catalogue of Microorganisms (GCM) 10K type strain sequencing project: providing services to taxonomists for standard genome sequencing and annotation.</title>
        <authorList>
            <consortium name="The Broad Institute Genomics Platform"/>
            <consortium name="The Broad Institute Genome Sequencing Center for Infectious Disease"/>
            <person name="Wu L."/>
            <person name="Ma J."/>
        </authorList>
    </citation>
    <scope>NUCLEOTIDE SEQUENCE [LARGE SCALE GENOMIC DNA]</scope>
    <source>
        <strain evidence="3">PCU 266</strain>
    </source>
</reference>
<keyword evidence="3" id="KW-1185">Reference proteome</keyword>
<keyword evidence="1" id="KW-0812">Transmembrane</keyword>
<dbReference type="NCBIfam" id="TIGR04034">
    <property type="entry name" value="export_SdpA"/>
    <property type="match status" value="1"/>
</dbReference>
<dbReference type="InterPro" id="IPR023902">
    <property type="entry name" value="Sporulation_SdpA"/>
</dbReference>
<dbReference type="Pfam" id="PF17418">
    <property type="entry name" value="SdpA"/>
    <property type="match status" value="1"/>
</dbReference>
<evidence type="ECO:0000256" key="1">
    <source>
        <dbReference type="SAM" id="Phobius"/>
    </source>
</evidence>
<feature type="transmembrane region" description="Helical" evidence="1">
    <location>
        <begin position="24"/>
        <end position="44"/>
    </location>
</feature>
<evidence type="ECO:0000313" key="2">
    <source>
        <dbReference type="EMBL" id="MFC5156738.1"/>
    </source>
</evidence>
<name>A0ABW0ASI2_9ACTN</name>
<comment type="caution">
    <text evidence="2">The sequence shown here is derived from an EMBL/GenBank/DDBJ whole genome shotgun (WGS) entry which is preliminary data.</text>
</comment>
<accession>A0ABW0ASI2</accession>
<dbReference type="EMBL" id="JBHSKP010000040">
    <property type="protein sequence ID" value="MFC5156738.1"/>
    <property type="molecule type" value="Genomic_DNA"/>
</dbReference>
<organism evidence="2 3">
    <name type="scientific">Streptomyces amakusaensis</name>
    <dbReference type="NCBI Taxonomy" id="67271"/>
    <lineage>
        <taxon>Bacteria</taxon>
        <taxon>Bacillati</taxon>
        <taxon>Actinomycetota</taxon>
        <taxon>Actinomycetes</taxon>
        <taxon>Kitasatosporales</taxon>
        <taxon>Streptomycetaceae</taxon>
        <taxon>Streptomyces</taxon>
    </lineage>
</organism>
<protein>
    <submittedName>
        <fullName evidence="2">SdpA family antimicrobial peptide system protein</fullName>
    </submittedName>
</protein>
<gene>
    <name evidence="2" type="ORF">ACFPRH_33985</name>
</gene>